<accession>A0A9W6LS58</accession>
<keyword evidence="2 5" id="KW-0812">Transmembrane</keyword>
<dbReference type="Proteomes" id="UP001144323">
    <property type="component" value="Unassembled WGS sequence"/>
</dbReference>
<dbReference type="GO" id="GO:0016020">
    <property type="term" value="C:membrane"/>
    <property type="evidence" value="ECO:0007669"/>
    <property type="project" value="UniProtKB-SubCell"/>
</dbReference>
<gene>
    <name evidence="7" type="ORF">LMG27198_22250</name>
</gene>
<reference evidence="7" key="1">
    <citation type="journal article" date="2023" name="Int. J. Syst. Evol. Microbiol.">
        <title>Methylocystis iwaonis sp. nov., a type II methane-oxidizing bacterium from surface soil of a rice paddy field in Japan, and emended description of the genus Methylocystis (ex Whittenbury et al. 1970) Bowman et al. 1993.</title>
        <authorList>
            <person name="Kaise H."/>
            <person name="Sawadogo J.B."/>
            <person name="Alam M.S."/>
            <person name="Ueno C."/>
            <person name="Dianou D."/>
            <person name="Shinjo R."/>
            <person name="Asakawa S."/>
        </authorList>
    </citation>
    <scope>NUCLEOTIDE SEQUENCE</scope>
    <source>
        <strain evidence="7">LMG27198</strain>
    </source>
</reference>
<keyword evidence="4 5" id="KW-0472">Membrane</keyword>
<feature type="transmembrane region" description="Helical" evidence="5">
    <location>
        <begin position="108"/>
        <end position="127"/>
    </location>
</feature>
<protein>
    <recommendedName>
        <fullName evidence="6">Yip1 domain-containing protein</fullName>
    </recommendedName>
</protein>
<keyword evidence="8" id="KW-1185">Reference proteome</keyword>
<evidence type="ECO:0000256" key="5">
    <source>
        <dbReference type="SAM" id="Phobius"/>
    </source>
</evidence>
<dbReference type="InterPro" id="IPR006977">
    <property type="entry name" value="Yip1_dom"/>
</dbReference>
<evidence type="ECO:0000313" key="8">
    <source>
        <dbReference type="Proteomes" id="UP001144323"/>
    </source>
</evidence>
<evidence type="ECO:0000259" key="6">
    <source>
        <dbReference type="Pfam" id="PF04893"/>
    </source>
</evidence>
<dbReference type="EMBL" id="BSEC01000001">
    <property type="protein sequence ID" value="GLI93233.1"/>
    <property type="molecule type" value="Genomic_DNA"/>
</dbReference>
<keyword evidence="3 5" id="KW-1133">Transmembrane helix</keyword>
<comment type="subcellular location">
    <subcellularLocation>
        <location evidence="1">Membrane</location>
        <topology evidence="1">Multi-pass membrane protein</topology>
    </subcellularLocation>
</comment>
<name>A0A9W6LS58_9HYPH</name>
<dbReference type="RefSeq" id="WP_281802920.1">
    <property type="nucleotide sequence ID" value="NZ_BSEC01000001.1"/>
</dbReference>
<sequence length="191" mass="21086">MNDLKDVISRVKGLILAPGKEWEIIETERLSELDLYRRYIALLAAIPPFASFLGSWLFGTHGLHPTFGAGLFRAVVQYALSLPALYLVAFVISMAAPWFDGKSDDRRALTLAAYSYTPAWLAAAFGLVPGLRFLDVLGFYGIYVFSLGLTRMMRVPKDNLDVFTLVTLFLTVSTGALHAWVVSLIAPAQLL</sequence>
<evidence type="ECO:0000256" key="2">
    <source>
        <dbReference type="ARBA" id="ARBA00022692"/>
    </source>
</evidence>
<feature type="domain" description="Yip1" evidence="6">
    <location>
        <begin position="12"/>
        <end position="170"/>
    </location>
</feature>
<comment type="caution">
    <text evidence="7">The sequence shown here is derived from an EMBL/GenBank/DDBJ whole genome shotgun (WGS) entry which is preliminary data.</text>
</comment>
<feature type="transmembrane region" description="Helical" evidence="5">
    <location>
        <begin position="133"/>
        <end position="150"/>
    </location>
</feature>
<feature type="transmembrane region" description="Helical" evidence="5">
    <location>
        <begin position="78"/>
        <end position="96"/>
    </location>
</feature>
<dbReference type="Pfam" id="PF04893">
    <property type="entry name" value="Yip1"/>
    <property type="match status" value="1"/>
</dbReference>
<feature type="transmembrane region" description="Helical" evidence="5">
    <location>
        <begin position="162"/>
        <end position="186"/>
    </location>
</feature>
<dbReference type="AlphaFoldDB" id="A0A9W6LS58"/>
<feature type="transmembrane region" description="Helical" evidence="5">
    <location>
        <begin position="39"/>
        <end position="58"/>
    </location>
</feature>
<organism evidence="7 8">
    <name type="scientific">Methylocystis echinoides</name>
    <dbReference type="NCBI Taxonomy" id="29468"/>
    <lineage>
        <taxon>Bacteria</taxon>
        <taxon>Pseudomonadati</taxon>
        <taxon>Pseudomonadota</taxon>
        <taxon>Alphaproteobacteria</taxon>
        <taxon>Hyphomicrobiales</taxon>
        <taxon>Methylocystaceae</taxon>
        <taxon>Methylocystis</taxon>
    </lineage>
</organism>
<evidence type="ECO:0000256" key="4">
    <source>
        <dbReference type="ARBA" id="ARBA00023136"/>
    </source>
</evidence>
<evidence type="ECO:0000256" key="1">
    <source>
        <dbReference type="ARBA" id="ARBA00004141"/>
    </source>
</evidence>
<evidence type="ECO:0000313" key="7">
    <source>
        <dbReference type="EMBL" id="GLI93233.1"/>
    </source>
</evidence>
<evidence type="ECO:0000256" key="3">
    <source>
        <dbReference type="ARBA" id="ARBA00022989"/>
    </source>
</evidence>
<proteinExistence type="predicted"/>